<evidence type="ECO:0000256" key="2">
    <source>
        <dbReference type="ARBA" id="ARBA00022679"/>
    </source>
</evidence>
<dbReference type="STRING" id="883113.HMPREF9708_00753"/>
<sequence>MEVGIDLVEIDRIRKIQKNYPQFVDKVLGDQERLVYDPLKGQRQTEFLAGRFAAKEAYAKALGCGIGRLTLAEIQVLPGPTGKPYLASGPIIQEVSLSISHADHYATAVVYLDLDQKEIEERLHLYWQMKETE</sequence>
<dbReference type="EC" id="2.7.8.7" evidence="8"/>
<dbReference type="Gene3D" id="3.90.470.20">
    <property type="entry name" value="4'-phosphopantetheinyl transferase domain"/>
    <property type="match status" value="1"/>
</dbReference>
<evidence type="ECO:0000256" key="7">
    <source>
        <dbReference type="ARBA" id="ARBA00023160"/>
    </source>
</evidence>
<dbReference type="SUPFAM" id="SSF56214">
    <property type="entry name" value="4'-phosphopantetheinyl transferase"/>
    <property type="match status" value="1"/>
</dbReference>
<evidence type="ECO:0000256" key="4">
    <source>
        <dbReference type="ARBA" id="ARBA00022832"/>
    </source>
</evidence>
<proteinExistence type="inferred from homology"/>
<keyword evidence="7 8" id="KW-0275">Fatty acid biosynthesis</keyword>
<dbReference type="RefSeq" id="WP_006308780.1">
    <property type="nucleotide sequence ID" value="NZ_JH601133.1"/>
</dbReference>
<keyword evidence="6 8" id="KW-0443">Lipid metabolism</keyword>
<organism evidence="10 11">
    <name type="scientific">Facklamia languida CCUG 37842</name>
    <dbReference type="NCBI Taxonomy" id="883113"/>
    <lineage>
        <taxon>Bacteria</taxon>
        <taxon>Bacillati</taxon>
        <taxon>Bacillota</taxon>
        <taxon>Bacilli</taxon>
        <taxon>Lactobacillales</taxon>
        <taxon>Aerococcaceae</taxon>
        <taxon>Facklamia</taxon>
    </lineage>
</organism>
<evidence type="ECO:0000256" key="1">
    <source>
        <dbReference type="ARBA" id="ARBA00022516"/>
    </source>
</evidence>
<evidence type="ECO:0000313" key="10">
    <source>
        <dbReference type="EMBL" id="EHR37192.1"/>
    </source>
</evidence>
<dbReference type="NCBIfam" id="TIGR00556">
    <property type="entry name" value="pantethn_trn"/>
    <property type="match status" value="1"/>
</dbReference>
<comment type="similarity">
    <text evidence="8">Belongs to the P-Pant transferase superfamily. AcpS family.</text>
</comment>
<keyword evidence="2 8" id="KW-0808">Transferase</keyword>
<reference evidence="10 11" key="1">
    <citation type="submission" date="2012-01" db="EMBL/GenBank/DDBJ databases">
        <title>The Genome Sequence of Facklamia languida CCUG 37842.</title>
        <authorList>
            <consortium name="The Broad Institute Genome Sequencing Platform"/>
            <person name="Earl A."/>
            <person name="Ward D."/>
            <person name="Feldgarden M."/>
            <person name="Gevers D."/>
            <person name="Huys G."/>
            <person name="Young S.K."/>
            <person name="Zeng Q."/>
            <person name="Gargeya S."/>
            <person name="Fitzgerald M."/>
            <person name="Haas B."/>
            <person name="Abouelleil A."/>
            <person name="Alvarado L."/>
            <person name="Arachchi H.M."/>
            <person name="Berlin A."/>
            <person name="Chapman S.B."/>
            <person name="Gearin G."/>
            <person name="Goldberg J."/>
            <person name="Griggs A."/>
            <person name="Gujja S."/>
            <person name="Hansen M."/>
            <person name="Heiman D."/>
            <person name="Howarth C."/>
            <person name="Larimer J."/>
            <person name="Lui A."/>
            <person name="MacDonald P.J.P."/>
            <person name="McCowen C."/>
            <person name="Montmayeur A."/>
            <person name="Murphy C."/>
            <person name="Neiman D."/>
            <person name="Pearson M."/>
            <person name="Priest M."/>
            <person name="Roberts A."/>
            <person name="Saif S."/>
            <person name="Shea T."/>
            <person name="Sisk P."/>
            <person name="Stolte C."/>
            <person name="Sykes S."/>
            <person name="Wortman J."/>
            <person name="Nusbaum C."/>
            <person name="Birren B."/>
        </authorList>
    </citation>
    <scope>NUCLEOTIDE SEQUENCE [LARGE SCALE GENOMIC DNA]</scope>
    <source>
        <strain evidence="10 11">CCUG 37842</strain>
    </source>
</reference>
<comment type="cofactor">
    <cofactor evidence="8">
        <name>Mg(2+)</name>
        <dbReference type="ChEBI" id="CHEBI:18420"/>
    </cofactor>
</comment>
<evidence type="ECO:0000259" key="9">
    <source>
        <dbReference type="Pfam" id="PF01648"/>
    </source>
</evidence>
<dbReference type="Proteomes" id="UP000006190">
    <property type="component" value="Unassembled WGS sequence"/>
</dbReference>
<dbReference type="EMBL" id="AGEG01000009">
    <property type="protein sequence ID" value="EHR37192.1"/>
    <property type="molecule type" value="Genomic_DNA"/>
</dbReference>
<feature type="binding site" evidence="8">
    <location>
        <position position="56"/>
    </location>
    <ligand>
        <name>Mg(2+)</name>
        <dbReference type="ChEBI" id="CHEBI:18420"/>
    </ligand>
</feature>
<dbReference type="Pfam" id="PF01648">
    <property type="entry name" value="ACPS"/>
    <property type="match status" value="1"/>
</dbReference>
<feature type="binding site" evidence="8">
    <location>
        <position position="6"/>
    </location>
    <ligand>
        <name>Mg(2+)</name>
        <dbReference type="ChEBI" id="CHEBI:18420"/>
    </ligand>
</feature>
<protein>
    <recommendedName>
        <fullName evidence="8">Holo-[acyl-carrier-protein] synthase</fullName>
        <shortName evidence="8">Holo-ACP synthase</shortName>
        <ecNumber evidence="8">2.7.8.7</ecNumber>
    </recommendedName>
    <alternativeName>
        <fullName evidence="8">4'-phosphopantetheinyl transferase AcpS</fullName>
    </alternativeName>
</protein>
<comment type="catalytic activity">
    <reaction evidence="8">
        <text>apo-[ACP] + CoA = holo-[ACP] + adenosine 3',5'-bisphosphate + H(+)</text>
        <dbReference type="Rhea" id="RHEA:12068"/>
        <dbReference type="Rhea" id="RHEA-COMP:9685"/>
        <dbReference type="Rhea" id="RHEA-COMP:9690"/>
        <dbReference type="ChEBI" id="CHEBI:15378"/>
        <dbReference type="ChEBI" id="CHEBI:29999"/>
        <dbReference type="ChEBI" id="CHEBI:57287"/>
        <dbReference type="ChEBI" id="CHEBI:58343"/>
        <dbReference type="ChEBI" id="CHEBI:64479"/>
        <dbReference type="EC" id="2.7.8.7"/>
    </reaction>
</comment>
<evidence type="ECO:0000256" key="6">
    <source>
        <dbReference type="ARBA" id="ARBA00023098"/>
    </source>
</evidence>
<comment type="caution">
    <text evidence="10">The sequence shown here is derived from an EMBL/GenBank/DDBJ whole genome shotgun (WGS) entry which is preliminary data.</text>
</comment>
<dbReference type="InterPro" id="IPR008278">
    <property type="entry name" value="4-PPantetheinyl_Trfase_dom"/>
</dbReference>
<keyword evidence="8" id="KW-0963">Cytoplasm</keyword>
<gene>
    <name evidence="8" type="primary">acpS</name>
    <name evidence="10" type="ORF">HMPREF9708_00753</name>
</gene>
<dbReference type="HOGENOM" id="CLU_089696_1_2_9"/>
<dbReference type="InterPro" id="IPR004568">
    <property type="entry name" value="Ppantetheine-prot_Trfase_dom"/>
</dbReference>
<comment type="subcellular location">
    <subcellularLocation>
        <location evidence="8">Cytoplasm</location>
    </subcellularLocation>
</comment>
<dbReference type="HAMAP" id="MF_00101">
    <property type="entry name" value="AcpS"/>
    <property type="match status" value="1"/>
</dbReference>
<dbReference type="OrthoDB" id="517356at2"/>
<dbReference type="GO" id="GO:0006633">
    <property type="term" value="P:fatty acid biosynthetic process"/>
    <property type="evidence" value="ECO:0007669"/>
    <property type="project" value="UniProtKB-UniRule"/>
</dbReference>
<dbReference type="eggNOG" id="COG0736">
    <property type="taxonomic scope" value="Bacteria"/>
</dbReference>
<evidence type="ECO:0000256" key="8">
    <source>
        <dbReference type="HAMAP-Rule" id="MF_00101"/>
    </source>
</evidence>
<keyword evidence="11" id="KW-1185">Reference proteome</keyword>
<dbReference type="PATRIC" id="fig|883113.3.peg.751"/>
<evidence type="ECO:0000256" key="3">
    <source>
        <dbReference type="ARBA" id="ARBA00022723"/>
    </source>
</evidence>
<dbReference type="GO" id="GO:0000287">
    <property type="term" value="F:magnesium ion binding"/>
    <property type="evidence" value="ECO:0007669"/>
    <property type="project" value="UniProtKB-UniRule"/>
</dbReference>
<accession>H3NIR4</accession>
<dbReference type="InterPro" id="IPR037143">
    <property type="entry name" value="4-PPantetheinyl_Trfase_dom_sf"/>
</dbReference>
<dbReference type="NCBIfam" id="TIGR00516">
    <property type="entry name" value="acpS"/>
    <property type="match status" value="1"/>
</dbReference>
<evidence type="ECO:0000313" key="11">
    <source>
        <dbReference type="Proteomes" id="UP000006190"/>
    </source>
</evidence>
<keyword evidence="3 8" id="KW-0479">Metal-binding</keyword>
<comment type="function">
    <text evidence="8">Transfers the 4'-phosphopantetheine moiety from coenzyme A to a Ser of acyl-carrier-protein.</text>
</comment>
<dbReference type="InterPro" id="IPR002582">
    <property type="entry name" value="ACPS"/>
</dbReference>
<evidence type="ECO:0000256" key="5">
    <source>
        <dbReference type="ARBA" id="ARBA00022842"/>
    </source>
</evidence>
<keyword evidence="1 8" id="KW-0444">Lipid biosynthesis</keyword>
<dbReference type="GO" id="GO:0008897">
    <property type="term" value="F:holo-[acyl-carrier-protein] synthase activity"/>
    <property type="evidence" value="ECO:0007669"/>
    <property type="project" value="UniProtKB-UniRule"/>
</dbReference>
<dbReference type="GO" id="GO:0005737">
    <property type="term" value="C:cytoplasm"/>
    <property type="evidence" value="ECO:0007669"/>
    <property type="project" value="UniProtKB-SubCell"/>
</dbReference>
<name>H3NIR4_9LACT</name>
<feature type="domain" description="4'-phosphopantetheinyl transferase" evidence="9">
    <location>
        <begin position="3"/>
        <end position="109"/>
    </location>
</feature>
<keyword evidence="4 8" id="KW-0276">Fatty acid metabolism</keyword>
<keyword evidence="5 8" id="KW-0460">Magnesium</keyword>
<dbReference type="AlphaFoldDB" id="H3NIR4"/>